<organism evidence="1 2">
    <name type="scientific">Solanum commersonii</name>
    <name type="common">Commerson's wild potato</name>
    <name type="synonym">Commerson's nightshade</name>
    <dbReference type="NCBI Taxonomy" id="4109"/>
    <lineage>
        <taxon>Eukaryota</taxon>
        <taxon>Viridiplantae</taxon>
        <taxon>Streptophyta</taxon>
        <taxon>Embryophyta</taxon>
        <taxon>Tracheophyta</taxon>
        <taxon>Spermatophyta</taxon>
        <taxon>Magnoliopsida</taxon>
        <taxon>eudicotyledons</taxon>
        <taxon>Gunneridae</taxon>
        <taxon>Pentapetalae</taxon>
        <taxon>asterids</taxon>
        <taxon>lamiids</taxon>
        <taxon>Solanales</taxon>
        <taxon>Solanaceae</taxon>
        <taxon>Solanoideae</taxon>
        <taxon>Solaneae</taxon>
        <taxon>Solanum</taxon>
    </lineage>
</organism>
<dbReference type="Proteomes" id="UP000824120">
    <property type="component" value="Chromosome 3"/>
</dbReference>
<evidence type="ECO:0000313" key="1">
    <source>
        <dbReference type="EMBL" id="KAG5614860.1"/>
    </source>
</evidence>
<dbReference type="OrthoDB" id="1328266at2759"/>
<sequence>MACEHWPGDIDRGLRASARRHWPTTCSINQGLNASAERHRRRPMTGNISQGMHTSDVECVHLANDVSQRHAALAKACMHQPWPCTHRLGEINQGLCASAGRYQSWLTRYRPTVGNINQGLHASDVSCAYRATNVGQWQAALTKACTHQPWRVHINLATSASANGR</sequence>
<name>A0A9J5ZS51_SOLCO</name>
<comment type="caution">
    <text evidence="1">The sequence shown here is derived from an EMBL/GenBank/DDBJ whole genome shotgun (WGS) entry which is preliminary data.</text>
</comment>
<reference evidence="1 2" key="1">
    <citation type="submission" date="2020-09" db="EMBL/GenBank/DDBJ databases">
        <title>De no assembly of potato wild relative species, Solanum commersonii.</title>
        <authorList>
            <person name="Cho K."/>
        </authorList>
    </citation>
    <scope>NUCLEOTIDE SEQUENCE [LARGE SCALE GENOMIC DNA]</scope>
    <source>
        <strain evidence="1">LZ3.2</strain>
        <tissue evidence="1">Leaf</tissue>
    </source>
</reference>
<accession>A0A9J5ZS51</accession>
<evidence type="ECO:0000313" key="2">
    <source>
        <dbReference type="Proteomes" id="UP000824120"/>
    </source>
</evidence>
<proteinExistence type="predicted"/>
<protein>
    <submittedName>
        <fullName evidence="1">Uncharacterized protein</fullName>
    </submittedName>
</protein>
<gene>
    <name evidence="1" type="ORF">H5410_014684</name>
</gene>
<keyword evidence="2" id="KW-1185">Reference proteome</keyword>
<dbReference type="EMBL" id="JACXVP010000003">
    <property type="protein sequence ID" value="KAG5614860.1"/>
    <property type="molecule type" value="Genomic_DNA"/>
</dbReference>
<dbReference type="AlphaFoldDB" id="A0A9J5ZS51"/>